<dbReference type="Gene3D" id="3.40.630.10">
    <property type="entry name" value="Zn peptidases"/>
    <property type="match status" value="1"/>
</dbReference>
<name>E1R5M0_SEDSS</name>
<dbReference type="AlphaFoldDB" id="E1R5M0"/>
<gene>
    <name evidence="6" type="ordered locus">Spirs_3250</name>
</gene>
<evidence type="ECO:0000313" key="7">
    <source>
        <dbReference type="Proteomes" id="UP000002318"/>
    </source>
</evidence>
<evidence type="ECO:0000259" key="5">
    <source>
        <dbReference type="Pfam" id="PF07687"/>
    </source>
</evidence>
<dbReference type="Pfam" id="PF01546">
    <property type="entry name" value="Peptidase_M20"/>
    <property type="match status" value="1"/>
</dbReference>
<dbReference type="InterPro" id="IPR050072">
    <property type="entry name" value="Peptidase_M20A"/>
</dbReference>
<dbReference type="EMBL" id="CP002116">
    <property type="protein sequence ID" value="ADK82348.1"/>
    <property type="molecule type" value="Genomic_DNA"/>
</dbReference>
<dbReference type="RefSeq" id="WP_013255807.1">
    <property type="nucleotide sequence ID" value="NC_014364.1"/>
</dbReference>
<evidence type="ECO:0000256" key="2">
    <source>
        <dbReference type="ARBA" id="ARBA00022723"/>
    </source>
</evidence>
<proteinExistence type="predicted"/>
<dbReference type="PANTHER" id="PTHR43808:SF17">
    <property type="entry name" value="PEPTIDASE M20"/>
    <property type="match status" value="1"/>
</dbReference>
<protein>
    <submittedName>
        <fullName evidence="6">Peptidase dimerization domain protein</fullName>
    </submittedName>
</protein>
<dbReference type="Pfam" id="PF07687">
    <property type="entry name" value="M20_dimer"/>
    <property type="match status" value="1"/>
</dbReference>
<accession>E1R5M0</accession>
<evidence type="ECO:0000256" key="1">
    <source>
        <dbReference type="ARBA" id="ARBA00001947"/>
    </source>
</evidence>
<evidence type="ECO:0000313" key="6">
    <source>
        <dbReference type="EMBL" id="ADK82348.1"/>
    </source>
</evidence>
<dbReference type="GO" id="GO:0016787">
    <property type="term" value="F:hydrolase activity"/>
    <property type="evidence" value="ECO:0007669"/>
    <property type="project" value="UniProtKB-KW"/>
</dbReference>
<dbReference type="Proteomes" id="UP000002318">
    <property type="component" value="Chromosome"/>
</dbReference>
<dbReference type="eggNOG" id="COG0624">
    <property type="taxonomic scope" value="Bacteria"/>
</dbReference>
<dbReference type="Gene3D" id="3.30.70.360">
    <property type="match status" value="1"/>
</dbReference>
<dbReference type="InterPro" id="IPR036264">
    <property type="entry name" value="Bact_exopeptidase_dim_dom"/>
</dbReference>
<evidence type="ECO:0000256" key="4">
    <source>
        <dbReference type="ARBA" id="ARBA00022833"/>
    </source>
</evidence>
<dbReference type="GO" id="GO:0046872">
    <property type="term" value="F:metal ion binding"/>
    <property type="evidence" value="ECO:0007669"/>
    <property type="project" value="UniProtKB-KW"/>
</dbReference>
<dbReference type="STRING" id="573413.Spirs_3250"/>
<keyword evidence="2" id="KW-0479">Metal-binding</keyword>
<dbReference type="InterPro" id="IPR011650">
    <property type="entry name" value="Peptidase_M20_dimer"/>
</dbReference>
<dbReference type="KEGG" id="ssm:Spirs_3250"/>
<dbReference type="InterPro" id="IPR002933">
    <property type="entry name" value="Peptidase_M20"/>
</dbReference>
<dbReference type="InterPro" id="IPR001261">
    <property type="entry name" value="ArgE/DapE_CS"/>
</dbReference>
<dbReference type="SUPFAM" id="SSF55031">
    <property type="entry name" value="Bacterial exopeptidase dimerisation domain"/>
    <property type="match status" value="1"/>
</dbReference>
<keyword evidence="3" id="KW-0378">Hydrolase</keyword>
<evidence type="ECO:0000256" key="3">
    <source>
        <dbReference type="ARBA" id="ARBA00022801"/>
    </source>
</evidence>
<comment type="cofactor">
    <cofactor evidence="1">
        <name>Zn(2+)</name>
        <dbReference type="ChEBI" id="CHEBI:29105"/>
    </cofactor>
</comment>
<reference evidence="6 7" key="1">
    <citation type="journal article" date="2010" name="Stand. Genomic Sci.">
        <title>Complete genome sequence of Spirochaeta smaragdinae type strain (SEBR 4228).</title>
        <authorList>
            <person name="Mavromatis K."/>
            <person name="Yasawong M."/>
            <person name="Chertkov O."/>
            <person name="Lapidus A."/>
            <person name="Lucas S."/>
            <person name="Nolan M."/>
            <person name="Del Rio T.G."/>
            <person name="Tice H."/>
            <person name="Cheng J.F."/>
            <person name="Pitluck S."/>
            <person name="Liolios K."/>
            <person name="Ivanova N."/>
            <person name="Tapia R."/>
            <person name="Han C."/>
            <person name="Bruce D."/>
            <person name="Goodwin L."/>
            <person name="Pati A."/>
            <person name="Chen A."/>
            <person name="Palaniappan K."/>
            <person name="Land M."/>
            <person name="Hauser L."/>
            <person name="Chang Y.J."/>
            <person name="Jeffries C.D."/>
            <person name="Detter J.C."/>
            <person name="Rohde M."/>
            <person name="Brambilla E."/>
            <person name="Spring S."/>
            <person name="Goker M."/>
            <person name="Sikorski J."/>
            <person name="Woyke T."/>
            <person name="Bristow J."/>
            <person name="Eisen J.A."/>
            <person name="Markowitz V."/>
            <person name="Hugenholtz P."/>
            <person name="Klenk H.P."/>
            <person name="Kyrpides N.C."/>
        </authorList>
    </citation>
    <scope>NUCLEOTIDE SEQUENCE [LARGE SCALE GENOMIC DNA]</scope>
    <source>
        <strain evidence="7">DSM 11293 / JCM 15392 / SEBR 4228</strain>
    </source>
</reference>
<dbReference type="OrthoDB" id="9783294at2"/>
<organism evidence="6 7">
    <name type="scientific">Sediminispirochaeta smaragdinae (strain DSM 11293 / JCM 15392 / SEBR 4228)</name>
    <name type="common">Spirochaeta smaragdinae</name>
    <dbReference type="NCBI Taxonomy" id="573413"/>
    <lineage>
        <taxon>Bacteria</taxon>
        <taxon>Pseudomonadati</taxon>
        <taxon>Spirochaetota</taxon>
        <taxon>Spirochaetia</taxon>
        <taxon>Spirochaetales</taxon>
        <taxon>Spirochaetaceae</taxon>
        <taxon>Sediminispirochaeta</taxon>
    </lineage>
</organism>
<keyword evidence="7" id="KW-1185">Reference proteome</keyword>
<dbReference type="HOGENOM" id="CLU_051308_1_0_12"/>
<dbReference type="PANTHER" id="PTHR43808">
    <property type="entry name" value="ACETYLORNITHINE DEACETYLASE"/>
    <property type="match status" value="1"/>
</dbReference>
<feature type="domain" description="Peptidase M20 dimerisation" evidence="5">
    <location>
        <begin position="218"/>
        <end position="283"/>
    </location>
</feature>
<dbReference type="PROSITE" id="PS00758">
    <property type="entry name" value="ARGE_DAPE_CPG2_1"/>
    <property type="match status" value="1"/>
</dbReference>
<keyword evidence="4" id="KW-0862">Zinc</keyword>
<sequence>MEKQINNLIEGLSEYPVKLRSLRDIVLANLVMLGEIPAPTFREQARMDYFVHRLTENQLLNCSTDEVGNGLGILPGENGDRNILIVAHLDTVFDEKIDHTISIHPNRVVGPAVGDNALGVATLVSLPSLMEELGIKLDSNLILMGSARSLGRGNIEGLRFFLDNTDMPISAGVCVEGVKLGRISYSSIGMVRCEIAFRVPEEYDWTRFGAVGSIVTVNELIDRILEIPLPKRPKTSIVLGSINSGRGFNTIATDAVLRLEIRSESGEMVQQLKTQIQNIAEEVSSHNGSEVNIHFLGQRKPGGISFSHPLAENARLIMNSLGITPRISPSTSELSAFIDKNIPAVTLGITDGENLNKRNESIEIEPIYTGIAQLLGLILAIDRGYCNES</sequence>
<dbReference type="SUPFAM" id="SSF53187">
    <property type="entry name" value="Zn-dependent exopeptidases"/>
    <property type="match status" value="1"/>
</dbReference>